<dbReference type="EMBL" id="JAVRHP010000089">
    <property type="protein sequence ID" value="MDT0651203.1"/>
    <property type="molecule type" value="Genomic_DNA"/>
</dbReference>
<evidence type="ECO:0000313" key="2">
    <source>
        <dbReference type="EMBL" id="MDT0651203.1"/>
    </source>
</evidence>
<accession>A0ABU3CXV8</accession>
<organism evidence="2 3">
    <name type="scientific">Autumnicola edwardsiae</name>
    <dbReference type="NCBI Taxonomy" id="3075594"/>
    <lineage>
        <taxon>Bacteria</taxon>
        <taxon>Pseudomonadati</taxon>
        <taxon>Bacteroidota</taxon>
        <taxon>Flavobacteriia</taxon>
        <taxon>Flavobacteriales</taxon>
        <taxon>Flavobacteriaceae</taxon>
        <taxon>Autumnicola</taxon>
    </lineage>
</organism>
<keyword evidence="3" id="KW-1185">Reference proteome</keyword>
<name>A0ABU3CXV8_9FLAO</name>
<dbReference type="RefSeq" id="WP_311485340.1">
    <property type="nucleotide sequence ID" value="NZ_JAVRHP010000089.1"/>
</dbReference>
<evidence type="ECO:0000256" key="1">
    <source>
        <dbReference type="SAM" id="MobiDB-lite"/>
    </source>
</evidence>
<evidence type="ECO:0000313" key="3">
    <source>
        <dbReference type="Proteomes" id="UP001248819"/>
    </source>
</evidence>
<proteinExistence type="predicted"/>
<feature type="region of interest" description="Disordered" evidence="1">
    <location>
        <begin position="73"/>
        <end position="99"/>
    </location>
</feature>
<sequence>MNKYPTHTIASKTGSTNIFGLSFFILGLLMVWGQNSSFLLNEEADFNYQKNALFSQDSEDSGFPLFHLTLETSEEEVSQDSNPKDSYRDFSYPTSSGSDSHLVRIQNNLSHNQASCVDLEVHNRSRISFIILYHCWKGFIS</sequence>
<gene>
    <name evidence="2" type="ORF">RM529_13675</name>
</gene>
<comment type="caution">
    <text evidence="2">The sequence shown here is derived from an EMBL/GenBank/DDBJ whole genome shotgun (WGS) entry which is preliminary data.</text>
</comment>
<reference evidence="2 3" key="1">
    <citation type="submission" date="2023-09" db="EMBL/GenBank/DDBJ databases">
        <authorList>
            <person name="Rey-Velasco X."/>
        </authorList>
    </citation>
    <scope>NUCLEOTIDE SEQUENCE [LARGE SCALE GENOMIC DNA]</scope>
    <source>
        <strain evidence="2 3">F297</strain>
    </source>
</reference>
<dbReference type="Proteomes" id="UP001248819">
    <property type="component" value="Unassembled WGS sequence"/>
</dbReference>
<protein>
    <submittedName>
        <fullName evidence="2">Uncharacterized protein</fullName>
    </submittedName>
</protein>